<organism evidence="1 2">
    <name type="scientific">Arctium lappa</name>
    <name type="common">Greater burdock</name>
    <name type="synonym">Lappa major</name>
    <dbReference type="NCBI Taxonomy" id="4217"/>
    <lineage>
        <taxon>Eukaryota</taxon>
        <taxon>Viridiplantae</taxon>
        <taxon>Streptophyta</taxon>
        <taxon>Embryophyta</taxon>
        <taxon>Tracheophyta</taxon>
        <taxon>Spermatophyta</taxon>
        <taxon>Magnoliopsida</taxon>
        <taxon>eudicotyledons</taxon>
        <taxon>Gunneridae</taxon>
        <taxon>Pentapetalae</taxon>
        <taxon>asterids</taxon>
        <taxon>campanulids</taxon>
        <taxon>Asterales</taxon>
        <taxon>Asteraceae</taxon>
        <taxon>Carduoideae</taxon>
        <taxon>Cardueae</taxon>
        <taxon>Arctiinae</taxon>
        <taxon>Arctium</taxon>
    </lineage>
</organism>
<reference evidence="1 2" key="2">
    <citation type="journal article" date="2022" name="Mol. Ecol. Resour.">
        <title>The genomes of chicory, endive, great burdock and yacon provide insights into Asteraceae paleo-polyploidization history and plant inulin production.</title>
        <authorList>
            <person name="Fan W."/>
            <person name="Wang S."/>
            <person name="Wang H."/>
            <person name="Wang A."/>
            <person name="Jiang F."/>
            <person name="Liu H."/>
            <person name="Zhao H."/>
            <person name="Xu D."/>
            <person name="Zhang Y."/>
        </authorList>
    </citation>
    <scope>NUCLEOTIDE SEQUENCE [LARGE SCALE GENOMIC DNA]</scope>
    <source>
        <strain evidence="2">cv. Niubang</strain>
    </source>
</reference>
<dbReference type="Proteomes" id="UP001055879">
    <property type="component" value="Linkage Group LG01"/>
</dbReference>
<evidence type="ECO:0000313" key="2">
    <source>
        <dbReference type="Proteomes" id="UP001055879"/>
    </source>
</evidence>
<dbReference type="EMBL" id="CM042047">
    <property type="protein sequence ID" value="KAI3771222.1"/>
    <property type="molecule type" value="Genomic_DNA"/>
</dbReference>
<protein>
    <submittedName>
        <fullName evidence="1">Uncharacterized protein</fullName>
    </submittedName>
</protein>
<reference evidence="2" key="1">
    <citation type="journal article" date="2022" name="Mol. Ecol. Resour.">
        <title>The genomes of chicory, endive, great burdock and yacon provide insights into Asteraceae palaeo-polyploidization history and plant inulin production.</title>
        <authorList>
            <person name="Fan W."/>
            <person name="Wang S."/>
            <person name="Wang H."/>
            <person name="Wang A."/>
            <person name="Jiang F."/>
            <person name="Liu H."/>
            <person name="Zhao H."/>
            <person name="Xu D."/>
            <person name="Zhang Y."/>
        </authorList>
    </citation>
    <scope>NUCLEOTIDE SEQUENCE [LARGE SCALE GENOMIC DNA]</scope>
    <source>
        <strain evidence="2">cv. Niubang</strain>
    </source>
</reference>
<name>A0ACB9FKS1_ARCLA</name>
<proteinExistence type="predicted"/>
<keyword evidence="2" id="KW-1185">Reference proteome</keyword>
<gene>
    <name evidence="1" type="ORF">L6452_02381</name>
</gene>
<comment type="caution">
    <text evidence="1">The sequence shown here is derived from an EMBL/GenBank/DDBJ whole genome shotgun (WGS) entry which is preliminary data.</text>
</comment>
<evidence type="ECO:0000313" key="1">
    <source>
        <dbReference type="EMBL" id="KAI3771222.1"/>
    </source>
</evidence>
<accession>A0ACB9FKS1</accession>
<sequence length="88" mass="9937">MLSFMCIEMEYSYGSCLILLAENYSFSLNPILFLFIFFILFTLSGHINLVKRGVYNISLTVVTLTDAKGDAQKSRTQGWAVHESCVQS</sequence>